<dbReference type="Gene3D" id="1.10.10.60">
    <property type="entry name" value="Homeodomain-like"/>
    <property type="match status" value="1"/>
</dbReference>
<feature type="compositionally biased region" description="Basic and acidic residues" evidence="4">
    <location>
        <begin position="730"/>
        <end position="742"/>
    </location>
</feature>
<comment type="subcellular location">
    <subcellularLocation>
        <location evidence="1">Nucleus</location>
    </subcellularLocation>
</comment>
<evidence type="ECO:0000313" key="6">
    <source>
        <dbReference type="EMBL" id="KAJ8911219.1"/>
    </source>
</evidence>
<dbReference type="SMART" id="SM00674">
    <property type="entry name" value="CENPB"/>
    <property type="match status" value="1"/>
</dbReference>
<evidence type="ECO:0000256" key="2">
    <source>
        <dbReference type="ARBA" id="ARBA00023125"/>
    </source>
</evidence>
<dbReference type="InterPro" id="IPR004875">
    <property type="entry name" value="DDE_SF_endonuclease_dom"/>
</dbReference>
<evidence type="ECO:0000256" key="3">
    <source>
        <dbReference type="ARBA" id="ARBA00023242"/>
    </source>
</evidence>
<comment type="caution">
    <text evidence="6">The sequence shown here is derived from an EMBL/GenBank/DDBJ whole genome shotgun (WGS) entry which is preliminary data.</text>
</comment>
<dbReference type="PANTHER" id="PTHR19303">
    <property type="entry name" value="TRANSPOSON"/>
    <property type="match status" value="1"/>
</dbReference>
<dbReference type="Gene3D" id="3.30.420.10">
    <property type="entry name" value="Ribonuclease H-like superfamily/Ribonuclease H"/>
    <property type="match status" value="1"/>
</dbReference>
<dbReference type="InterPro" id="IPR009057">
    <property type="entry name" value="Homeodomain-like_sf"/>
</dbReference>
<accession>A0AAV8VAJ9</accession>
<dbReference type="Proteomes" id="UP001159042">
    <property type="component" value="Unassembled WGS sequence"/>
</dbReference>
<dbReference type="GO" id="GO:0005634">
    <property type="term" value="C:nucleus"/>
    <property type="evidence" value="ECO:0007669"/>
    <property type="project" value="UniProtKB-SubCell"/>
</dbReference>
<protein>
    <recommendedName>
        <fullName evidence="5">HTH CENPB-type domain-containing protein</fullName>
    </recommendedName>
</protein>
<evidence type="ECO:0000259" key="5">
    <source>
        <dbReference type="PROSITE" id="PS51253"/>
    </source>
</evidence>
<dbReference type="Pfam" id="PF03221">
    <property type="entry name" value="HTH_Tnp_Tc5"/>
    <property type="match status" value="1"/>
</dbReference>
<dbReference type="Pfam" id="PF03184">
    <property type="entry name" value="DDE_1"/>
    <property type="match status" value="1"/>
</dbReference>
<gene>
    <name evidence="6" type="ORF">NQ315_014931</name>
</gene>
<dbReference type="Pfam" id="PF05225">
    <property type="entry name" value="HTH_psq"/>
    <property type="match status" value="1"/>
</dbReference>
<dbReference type="SUPFAM" id="SSF46689">
    <property type="entry name" value="Homeodomain-like"/>
    <property type="match status" value="1"/>
</dbReference>
<evidence type="ECO:0000256" key="4">
    <source>
        <dbReference type="SAM" id="MobiDB-lite"/>
    </source>
</evidence>
<dbReference type="PANTHER" id="PTHR19303:SF74">
    <property type="entry name" value="POGO TRANSPOSABLE ELEMENT WITH KRAB DOMAIN"/>
    <property type="match status" value="1"/>
</dbReference>
<dbReference type="EMBL" id="JANEYG010000207">
    <property type="protein sequence ID" value="KAJ8911219.1"/>
    <property type="molecule type" value="Genomic_DNA"/>
</dbReference>
<feature type="domain" description="HTH CENPB-type" evidence="5">
    <location>
        <begin position="118"/>
        <end position="193"/>
    </location>
</feature>
<dbReference type="GO" id="GO:0003677">
    <property type="term" value="F:DNA binding"/>
    <property type="evidence" value="ECO:0007669"/>
    <property type="project" value="UniProtKB-KW"/>
</dbReference>
<dbReference type="InterPro" id="IPR036397">
    <property type="entry name" value="RNaseH_sf"/>
</dbReference>
<organism evidence="6 7">
    <name type="scientific">Exocentrus adspersus</name>
    <dbReference type="NCBI Taxonomy" id="1586481"/>
    <lineage>
        <taxon>Eukaryota</taxon>
        <taxon>Metazoa</taxon>
        <taxon>Ecdysozoa</taxon>
        <taxon>Arthropoda</taxon>
        <taxon>Hexapoda</taxon>
        <taxon>Insecta</taxon>
        <taxon>Pterygota</taxon>
        <taxon>Neoptera</taxon>
        <taxon>Endopterygota</taxon>
        <taxon>Coleoptera</taxon>
        <taxon>Polyphaga</taxon>
        <taxon>Cucujiformia</taxon>
        <taxon>Chrysomeloidea</taxon>
        <taxon>Cerambycidae</taxon>
        <taxon>Lamiinae</taxon>
        <taxon>Acanthocinini</taxon>
        <taxon>Exocentrus</taxon>
    </lineage>
</organism>
<feature type="region of interest" description="Disordered" evidence="4">
    <location>
        <begin position="706"/>
        <end position="776"/>
    </location>
</feature>
<keyword evidence="2" id="KW-0238">DNA-binding</keyword>
<evidence type="ECO:0000313" key="7">
    <source>
        <dbReference type="Proteomes" id="UP001159042"/>
    </source>
</evidence>
<feature type="region of interest" description="Disordered" evidence="4">
    <location>
        <begin position="640"/>
        <end position="662"/>
    </location>
</feature>
<dbReference type="InterPro" id="IPR006600">
    <property type="entry name" value="HTH_CenpB_DNA-bd_dom"/>
</dbReference>
<name>A0AAV8VAJ9_9CUCU</name>
<dbReference type="PROSITE" id="PS51253">
    <property type="entry name" value="HTH_CENPB"/>
    <property type="match status" value="1"/>
</dbReference>
<keyword evidence="7" id="KW-1185">Reference proteome</keyword>
<proteinExistence type="predicted"/>
<evidence type="ECO:0000256" key="1">
    <source>
        <dbReference type="ARBA" id="ARBA00004123"/>
    </source>
</evidence>
<reference evidence="6 7" key="1">
    <citation type="journal article" date="2023" name="Insect Mol. Biol.">
        <title>Genome sequencing provides insights into the evolution of gene families encoding plant cell wall-degrading enzymes in longhorned beetles.</title>
        <authorList>
            <person name="Shin N.R."/>
            <person name="Okamura Y."/>
            <person name="Kirsch R."/>
            <person name="Pauchet Y."/>
        </authorList>
    </citation>
    <scope>NUCLEOTIDE SEQUENCE [LARGE SCALE GENOMIC DNA]</scope>
    <source>
        <strain evidence="6">EAD_L_NR</strain>
    </source>
</reference>
<dbReference type="InterPro" id="IPR007889">
    <property type="entry name" value="HTH_Psq"/>
</dbReference>
<sequence length="971" mass="111834">MAVSWTLRLVFTHAKIFGTDFRTEMSLIVITELLEARQFCDIGCNGFYCELEIKKVYFKDMKPKAKTGAFRHYDQNQLQKAVEAVRNGGKLREICRQYGVPKSTVQDRIKGKVADACIAMGPSPVLTLGIEKRIVAWIGDLAKCGFPIKKQELFATVQKIVKSENMETPFKNGRPGQKWYTNFMKRNPQLSLKNAESLEKYRAQVTEEYIRAWFKDLESFLMNIHATDILDDPSRMLNADESGFNLCPKSGKVLGLKGTDLNIVQPGNSKENLTALITFLADGRLCPPLIIFPYVKPPRAVVDSMPEGWVLGKTDSGWMKSEVFYEYVANSLDQWLKEENIQRPILFLVDGHKSHMSLELSKFCNENGIILYALPPNATHLLQPADVAVFKPLKEYWRQEVREWQYQNENRVVTKTEFCPIFQKVLHHPNMPANMKNGFKACGLFPFNPDAVNYKKCVQNVLEKLNKDTDKTQDEITVSDIDSAKKVILKLAPKFSDKGICTNTILSLIQSLLPQKTNRNEVSFFSEEELDNMDVVFEEIRAETPNVIILENILLNPDQEKQMSQNPILNKELNEIQIAEYPVLNGGKTEQEIIDEEVQEAVKIILEEERLENDKTYEEVQETKKYFNKNILDIQAIKDQDSKNSEEGRIHKEKTKNENFDQRIEKEEIHKVCEESSEALKEANKSTLRNGNDTFEKHLLYPQPLVKSLKKRQREKTPSAISSNAWRQYYENKQKEKEEKENAKKRRKISVNNRKDNKNTKSKISSNKGTHNDQLCDLKREEKSMKDIEAENEIEHHELNKNELNVCKQKCDICLEELESDTEIENEKNTFIYCTNKHTYALKCLFLAILEVQSIVTCIDCLYPLERRQYTVACVLPEDQVIALETETKTLNTERPKILETDISPSYNEDLLTVSSAPTCDKIEDVLMRNPSWCHNSYLHYKCGMSIITVTSGEYCNNEVVDRVVVAPRVQ</sequence>
<keyword evidence="3" id="KW-0539">Nucleus</keyword>
<dbReference type="AlphaFoldDB" id="A0AAV8VAJ9"/>
<dbReference type="InterPro" id="IPR050863">
    <property type="entry name" value="CenT-Element_Derived"/>
</dbReference>